<reference evidence="1" key="1">
    <citation type="submission" date="2020-05" db="EMBL/GenBank/DDBJ databases">
        <title>Sulfur intermediates as new biogeochemical hubs in an aquatic model microbial ecosystem.</title>
        <authorList>
            <person name="Vigneron A."/>
        </authorList>
    </citation>
    <scope>NUCLEOTIDE SEQUENCE</scope>
    <source>
        <strain evidence="1">Bin.250</strain>
    </source>
</reference>
<dbReference type="AlphaFoldDB" id="A0A972VZY0"/>
<proteinExistence type="predicted"/>
<dbReference type="Pfam" id="PF01963">
    <property type="entry name" value="TraB_PrgY_gumN"/>
    <property type="match status" value="1"/>
</dbReference>
<dbReference type="Proteomes" id="UP000754644">
    <property type="component" value="Unassembled WGS sequence"/>
</dbReference>
<name>A0A972VZY0_9GAMM</name>
<dbReference type="PANTHER" id="PTHR40590">
    <property type="entry name" value="CYTOPLASMIC PROTEIN-RELATED"/>
    <property type="match status" value="1"/>
</dbReference>
<protein>
    <submittedName>
        <fullName evidence="1">TraB/GumN family protein</fullName>
    </submittedName>
</protein>
<evidence type="ECO:0000313" key="1">
    <source>
        <dbReference type="EMBL" id="NQV65425.1"/>
    </source>
</evidence>
<dbReference type="InterPro" id="IPR002816">
    <property type="entry name" value="TraB/PrgY/GumN_fam"/>
</dbReference>
<gene>
    <name evidence="1" type="ORF">HQ497_08665</name>
</gene>
<evidence type="ECO:0000313" key="2">
    <source>
        <dbReference type="Proteomes" id="UP000754644"/>
    </source>
</evidence>
<comment type="caution">
    <text evidence="1">The sequence shown here is derived from an EMBL/GenBank/DDBJ whole genome shotgun (WGS) entry which is preliminary data.</text>
</comment>
<accession>A0A972VZY0</accession>
<dbReference type="EMBL" id="JABMOJ010000321">
    <property type="protein sequence ID" value="NQV65425.1"/>
    <property type="molecule type" value="Genomic_DNA"/>
</dbReference>
<organism evidence="1 2">
    <name type="scientific">SAR86 cluster bacterium</name>
    <dbReference type="NCBI Taxonomy" id="2030880"/>
    <lineage>
        <taxon>Bacteria</taxon>
        <taxon>Pseudomonadati</taxon>
        <taxon>Pseudomonadota</taxon>
        <taxon>Gammaproteobacteria</taxon>
        <taxon>SAR86 cluster</taxon>
    </lineage>
</organism>
<dbReference type="CDD" id="cd14789">
    <property type="entry name" value="Tiki"/>
    <property type="match status" value="1"/>
</dbReference>
<dbReference type="InterPro" id="IPR047111">
    <property type="entry name" value="YbaP-like"/>
</dbReference>
<dbReference type="PANTHER" id="PTHR40590:SF1">
    <property type="entry name" value="CYTOPLASMIC PROTEIN"/>
    <property type="match status" value="1"/>
</dbReference>
<sequence length="301" mass="32854">MISLRLALIVGLFWPALGLAAPVSLWQIQQGQATLFLLGSMHAVKPSLYPLPTVIEAAFSAADQLVLEIDLGLTAPAIMARALASRGTYPATENLSASLSTETLGLLTHYLQTHQESLQTMGLSLASVQQLRPWYLALLLSLHELTELGYLPALGIDQHYYEKAVFADKPVFGLETLESQIALLSAGTERQQEQMLRAAIDANQTIDLLLSTLTAAWVAGEIQQMYELAMTDQADYPELEDLMLEYLDQRNLQMAAKLRTYLDGDQTTLALVGALHLGGEQGLLALLSKDYTITQLQSSAP</sequence>